<dbReference type="EMBL" id="JABFTP020000144">
    <property type="protein sequence ID" value="KAL3283382.1"/>
    <property type="molecule type" value="Genomic_DNA"/>
</dbReference>
<evidence type="ECO:0000313" key="2">
    <source>
        <dbReference type="Proteomes" id="UP001516400"/>
    </source>
</evidence>
<sequence length="86" mass="10147">MEYVKSKENMADALSRLPNENLSVFKFTEDVDYPYSNFLLKGEEVNMNLENVKVETGKDKILCRVKEYIEKGWPEYTKDSEIKPYL</sequence>
<name>A0ABD2NXN9_9CUCU</name>
<comment type="caution">
    <text evidence="1">The sequence shown here is derived from an EMBL/GenBank/DDBJ whole genome shotgun (WGS) entry which is preliminary data.</text>
</comment>
<dbReference type="Proteomes" id="UP001516400">
    <property type="component" value="Unassembled WGS sequence"/>
</dbReference>
<gene>
    <name evidence="1" type="ORF">HHI36_006529</name>
</gene>
<accession>A0ABD2NXN9</accession>
<proteinExistence type="predicted"/>
<reference evidence="1 2" key="1">
    <citation type="journal article" date="2021" name="BMC Biol.">
        <title>Horizontally acquired antibacterial genes associated with adaptive radiation of ladybird beetles.</title>
        <authorList>
            <person name="Li H.S."/>
            <person name="Tang X.F."/>
            <person name="Huang Y.H."/>
            <person name="Xu Z.Y."/>
            <person name="Chen M.L."/>
            <person name="Du X.Y."/>
            <person name="Qiu B.Y."/>
            <person name="Chen P.T."/>
            <person name="Zhang W."/>
            <person name="Slipinski A."/>
            <person name="Escalona H.E."/>
            <person name="Waterhouse R.M."/>
            <person name="Zwick A."/>
            <person name="Pang H."/>
        </authorList>
    </citation>
    <scope>NUCLEOTIDE SEQUENCE [LARGE SCALE GENOMIC DNA]</scope>
    <source>
        <strain evidence="1">SYSU2018</strain>
    </source>
</reference>
<evidence type="ECO:0000313" key="1">
    <source>
        <dbReference type="EMBL" id="KAL3283382.1"/>
    </source>
</evidence>
<keyword evidence="2" id="KW-1185">Reference proteome</keyword>
<protein>
    <submittedName>
        <fullName evidence="1">Uncharacterized protein</fullName>
    </submittedName>
</protein>
<dbReference type="AlphaFoldDB" id="A0ABD2NXN9"/>
<organism evidence="1 2">
    <name type="scientific">Cryptolaemus montrouzieri</name>
    <dbReference type="NCBI Taxonomy" id="559131"/>
    <lineage>
        <taxon>Eukaryota</taxon>
        <taxon>Metazoa</taxon>
        <taxon>Ecdysozoa</taxon>
        <taxon>Arthropoda</taxon>
        <taxon>Hexapoda</taxon>
        <taxon>Insecta</taxon>
        <taxon>Pterygota</taxon>
        <taxon>Neoptera</taxon>
        <taxon>Endopterygota</taxon>
        <taxon>Coleoptera</taxon>
        <taxon>Polyphaga</taxon>
        <taxon>Cucujiformia</taxon>
        <taxon>Coccinelloidea</taxon>
        <taxon>Coccinellidae</taxon>
        <taxon>Scymninae</taxon>
        <taxon>Scymnini</taxon>
        <taxon>Cryptolaemus</taxon>
    </lineage>
</organism>